<sequence>MTAKTKIAKTQATDLKVKLFRGFSDPSRLAILNALRSSGSLTVTEIVKATGLSQSNTSNHLGCLRYCGLVVCFQQGRFVRYQLSDERIATLLHLADELLADVAKGVDECSHYDDKEDC</sequence>
<evidence type="ECO:0000256" key="1">
    <source>
        <dbReference type="ARBA" id="ARBA00023015"/>
    </source>
</evidence>
<evidence type="ECO:0000313" key="5">
    <source>
        <dbReference type="EMBL" id="MBD2772117.1"/>
    </source>
</evidence>
<dbReference type="InterPro" id="IPR036390">
    <property type="entry name" value="WH_DNA-bd_sf"/>
</dbReference>
<dbReference type="AlphaFoldDB" id="A0A8J6XKK1"/>
<dbReference type="PROSITE" id="PS50987">
    <property type="entry name" value="HTH_ARSR_2"/>
    <property type="match status" value="1"/>
</dbReference>
<dbReference type="SUPFAM" id="SSF46785">
    <property type="entry name" value="Winged helix' DNA-binding domain"/>
    <property type="match status" value="1"/>
</dbReference>
<accession>A0A8J6XKK1</accession>
<keyword evidence="6" id="KW-1185">Reference proteome</keyword>
<dbReference type="InterPro" id="IPR011991">
    <property type="entry name" value="ArsR-like_HTH"/>
</dbReference>
<evidence type="ECO:0000256" key="3">
    <source>
        <dbReference type="ARBA" id="ARBA00023163"/>
    </source>
</evidence>
<evidence type="ECO:0000259" key="4">
    <source>
        <dbReference type="PROSITE" id="PS50987"/>
    </source>
</evidence>
<evidence type="ECO:0000256" key="2">
    <source>
        <dbReference type="ARBA" id="ARBA00023125"/>
    </source>
</evidence>
<proteinExistence type="predicted"/>
<comment type="caution">
    <text evidence="5">The sequence shown here is derived from an EMBL/GenBank/DDBJ whole genome shotgun (WGS) entry which is preliminary data.</text>
</comment>
<organism evidence="5 6">
    <name type="scientific">Iningainema tapete BLCC-T55</name>
    <dbReference type="NCBI Taxonomy" id="2748662"/>
    <lineage>
        <taxon>Bacteria</taxon>
        <taxon>Bacillati</taxon>
        <taxon>Cyanobacteriota</taxon>
        <taxon>Cyanophyceae</taxon>
        <taxon>Nostocales</taxon>
        <taxon>Scytonemataceae</taxon>
        <taxon>Iningainema tapete</taxon>
    </lineage>
</organism>
<dbReference type="Proteomes" id="UP000629098">
    <property type="component" value="Unassembled WGS sequence"/>
</dbReference>
<dbReference type="PANTHER" id="PTHR33154:SF36">
    <property type="entry name" value="TRANSCRIPTIONAL REGULATOR"/>
    <property type="match status" value="1"/>
</dbReference>
<name>A0A8J6XKK1_9CYAN</name>
<dbReference type="CDD" id="cd00090">
    <property type="entry name" value="HTH_ARSR"/>
    <property type="match status" value="1"/>
</dbReference>
<dbReference type="GO" id="GO:0003700">
    <property type="term" value="F:DNA-binding transcription factor activity"/>
    <property type="evidence" value="ECO:0007669"/>
    <property type="project" value="InterPro"/>
</dbReference>
<dbReference type="Pfam" id="PF01022">
    <property type="entry name" value="HTH_5"/>
    <property type="match status" value="1"/>
</dbReference>
<keyword evidence="2" id="KW-0238">DNA-binding</keyword>
<dbReference type="InterPro" id="IPR001845">
    <property type="entry name" value="HTH_ArsR_DNA-bd_dom"/>
</dbReference>
<dbReference type="PANTHER" id="PTHR33154">
    <property type="entry name" value="TRANSCRIPTIONAL REGULATOR, ARSR FAMILY"/>
    <property type="match status" value="1"/>
</dbReference>
<protein>
    <submittedName>
        <fullName evidence="5">Helix-turn-helix transcriptional regulator</fullName>
    </submittedName>
</protein>
<dbReference type="InterPro" id="IPR051081">
    <property type="entry name" value="HTH_MetalResp_TranReg"/>
</dbReference>
<keyword evidence="3" id="KW-0804">Transcription</keyword>
<dbReference type="InterPro" id="IPR036388">
    <property type="entry name" value="WH-like_DNA-bd_sf"/>
</dbReference>
<dbReference type="SMART" id="SM00418">
    <property type="entry name" value="HTH_ARSR"/>
    <property type="match status" value="1"/>
</dbReference>
<dbReference type="GO" id="GO:0003677">
    <property type="term" value="F:DNA binding"/>
    <property type="evidence" value="ECO:0007669"/>
    <property type="project" value="UniProtKB-KW"/>
</dbReference>
<dbReference type="Gene3D" id="1.10.10.10">
    <property type="entry name" value="Winged helix-like DNA-binding domain superfamily/Winged helix DNA-binding domain"/>
    <property type="match status" value="1"/>
</dbReference>
<dbReference type="PRINTS" id="PR00778">
    <property type="entry name" value="HTHARSR"/>
</dbReference>
<keyword evidence="1" id="KW-0805">Transcription regulation</keyword>
<evidence type="ECO:0000313" key="6">
    <source>
        <dbReference type="Proteomes" id="UP000629098"/>
    </source>
</evidence>
<dbReference type="EMBL" id="JACXAE010000034">
    <property type="protein sequence ID" value="MBD2772117.1"/>
    <property type="molecule type" value="Genomic_DNA"/>
</dbReference>
<reference evidence="5" key="1">
    <citation type="submission" date="2020-09" db="EMBL/GenBank/DDBJ databases">
        <title>Iningainema tapete sp. nov. (Scytonemataceae, Cyanobacteria) from greenhouses in central Florida (USA) produces two types of nodularin with biosynthetic potential for microcystin-LR and anabaenopeptins.</title>
        <authorList>
            <person name="Berthold D.E."/>
            <person name="Lefler F.W."/>
            <person name="Huang I.-S."/>
            <person name="Abdulla H."/>
            <person name="Zimba P.V."/>
            <person name="Laughinghouse H.D. IV."/>
        </authorList>
    </citation>
    <scope>NUCLEOTIDE SEQUENCE</scope>
    <source>
        <strain evidence="5">BLCCT55</strain>
    </source>
</reference>
<feature type="domain" description="HTH arsR-type" evidence="4">
    <location>
        <begin position="8"/>
        <end position="103"/>
    </location>
</feature>
<dbReference type="RefSeq" id="WP_190826401.1">
    <property type="nucleotide sequence ID" value="NZ_CAWPPI010000034.1"/>
</dbReference>
<dbReference type="NCBIfam" id="NF033788">
    <property type="entry name" value="HTH_metalloreg"/>
    <property type="match status" value="1"/>
</dbReference>
<gene>
    <name evidence="5" type="ORF">ICL16_08485</name>
</gene>